<dbReference type="EMBL" id="KE343500">
    <property type="protein sequence ID" value="EXB30976.1"/>
    <property type="molecule type" value="Genomic_DNA"/>
</dbReference>
<feature type="region of interest" description="Disordered" evidence="1">
    <location>
        <begin position="1"/>
        <end position="46"/>
    </location>
</feature>
<protein>
    <submittedName>
        <fullName evidence="2">Uncharacterized protein</fullName>
    </submittedName>
</protein>
<dbReference type="eggNOG" id="KOG1980">
    <property type="taxonomic scope" value="Eukaryota"/>
</dbReference>
<proteinExistence type="predicted"/>
<feature type="compositionally biased region" description="Basic and acidic residues" evidence="1">
    <location>
        <begin position="37"/>
        <end position="46"/>
    </location>
</feature>
<keyword evidence="3" id="KW-1185">Reference proteome</keyword>
<name>W9R019_9ROSA</name>
<evidence type="ECO:0000313" key="3">
    <source>
        <dbReference type="Proteomes" id="UP000030645"/>
    </source>
</evidence>
<accession>W9R019</accession>
<evidence type="ECO:0000313" key="2">
    <source>
        <dbReference type="EMBL" id="EXB30976.1"/>
    </source>
</evidence>
<organism evidence="2 3">
    <name type="scientific">Morus notabilis</name>
    <dbReference type="NCBI Taxonomy" id="981085"/>
    <lineage>
        <taxon>Eukaryota</taxon>
        <taxon>Viridiplantae</taxon>
        <taxon>Streptophyta</taxon>
        <taxon>Embryophyta</taxon>
        <taxon>Tracheophyta</taxon>
        <taxon>Spermatophyta</taxon>
        <taxon>Magnoliopsida</taxon>
        <taxon>eudicotyledons</taxon>
        <taxon>Gunneridae</taxon>
        <taxon>Pentapetalae</taxon>
        <taxon>rosids</taxon>
        <taxon>fabids</taxon>
        <taxon>Rosales</taxon>
        <taxon>Moraceae</taxon>
        <taxon>Moreae</taxon>
        <taxon>Morus</taxon>
    </lineage>
</organism>
<evidence type="ECO:0000256" key="1">
    <source>
        <dbReference type="SAM" id="MobiDB-lite"/>
    </source>
</evidence>
<reference evidence="3" key="1">
    <citation type="submission" date="2013-01" db="EMBL/GenBank/DDBJ databases">
        <title>Draft Genome Sequence of a Mulberry Tree, Morus notabilis C.K. Schneid.</title>
        <authorList>
            <person name="He N."/>
            <person name="Zhao S."/>
        </authorList>
    </citation>
    <scope>NUCLEOTIDE SEQUENCE</scope>
</reference>
<gene>
    <name evidence="2" type="ORF">L484_016836</name>
</gene>
<dbReference type="AlphaFoldDB" id="W9R019"/>
<sequence>MTAAFASNKRKMSTECRSTLWRERESTAEEGESGGGGERESVGGKRERLIVSLRDQKWAALLKEKRASSGSTGSPRVITLFSLAQDILSLLSSEASWVSSSTVASSEYKLRATVLKAPHGDMQSCIEMAKV</sequence>
<dbReference type="Proteomes" id="UP000030645">
    <property type="component" value="Unassembled WGS sequence"/>
</dbReference>
<dbReference type="STRING" id="981085.W9R019"/>